<name>M3YLL7_MUSPF</name>
<dbReference type="EMBL" id="AEYP01082244">
    <property type="status" value="NOT_ANNOTATED_CDS"/>
    <property type="molecule type" value="Genomic_DNA"/>
</dbReference>
<protein>
    <submittedName>
        <fullName evidence="2">Uncharacterized protein</fullName>
    </submittedName>
</protein>
<dbReference type="InParanoid" id="M3YLL7"/>
<dbReference type="Ensembl" id="ENSMPUT00000012424.1">
    <property type="protein sequence ID" value="ENSMPUP00000012224.1"/>
    <property type="gene ID" value="ENSMPUG00000012320.1"/>
</dbReference>
<reference evidence="2" key="1">
    <citation type="submission" date="2024-06" db="UniProtKB">
        <authorList>
            <consortium name="Ensembl"/>
        </authorList>
    </citation>
    <scope>IDENTIFICATION</scope>
</reference>
<feature type="compositionally biased region" description="Low complexity" evidence="1">
    <location>
        <begin position="53"/>
        <end position="63"/>
    </location>
</feature>
<dbReference type="HOGENOM" id="CLU_2242723_0_0_1"/>
<dbReference type="AlphaFoldDB" id="M3YLL7"/>
<accession>M3YLL7</accession>
<sequence>DSQLGGSGESVHLRCSQHPGWLRSFVSFVRSTPRTCWCKAAGCHPQQPASRGSPPTTSSWSPPAFAWTVHSPRREPKPSRNRPSPEASGQLLCHPLGYLGLEVLS</sequence>
<evidence type="ECO:0000256" key="1">
    <source>
        <dbReference type="SAM" id="MobiDB-lite"/>
    </source>
</evidence>
<organism evidence="2">
    <name type="scientific">Mustela putorius furo</name>
    <name type="common">European domestic ferret</name>
    <name type="synonym">Mustela furo</name>
    <dbReference type="NCBI Taxonomy" id="9669"/>
    <lineage>
        <taxon>Eukaryota</taxon>
        <taxon>Metazoa</taxon>
        <taxon>Chordata</taxon>
        <taxon>Craniata</taxon>
        <taxon>Vertebrata</taxon>
        <taxon>Euteleostomi</taxon>
        <taxon>Mammalia</taxon>
        <taxon>Eutheria</taxon>
        <taxon>Laurasiatheria</taxon>
        <taxon>Carnivora</taxon>
        <taxon>Caniformia</taxon>
        <taxon>Musteloidea</taxon>
        <taxon>Mustelidae</taxon>
        <taxon>Mustelinae</taxon>
        <taxon>Mustela</taxon>
    </lineage>
</organism>
<proteinExistence type="predicted"/>
<evidence type="ECO:0000313" key="2">
    <source>
        <dbReference type="Ensembl" id="ENSMPUP00000012224.1"/>
    </source>
</evidence>
<feature type="region of interest" description="Disordered" evidence="1">
    <location>
        <begin position="42"/>
        <end position="91"/>
    </location>
</feature>